<reference evidence="4 5" key="2">
    <citation type="submission" date="2016-10" db="EMBL/GenBank/DDBJ databases">
        <authorList>
            <person name="Varghese N."/>
            <person name="Submissions S."/>
        </authorList>
    </citation>
    <scope>NUCLEOTIDE SEQUENCE [LARGE SCALE GENOMIC DNA]</scope>
    <source>
        <strain evidence="5">ATCC 20501</strain>
        <strain evidence="3 4">CGMCC 4.3529</strain>
    </source>
</reference>
<gene>
    <name evidence="2" type="ORF">SAMN02982929_01536</name>
    <name evidence="3" type="ORF">SAMN05216506_11188</name>
</gene>
<dbReference type="RefSeq" id="WP_093356600.1">
    <property type="nucleotide sequence ID" value="NZ_FNVB01000002.1"/>
</dbReference>
<keyword evidence="1" id="KW-1133">Transmembrane helix</keyword>
<dbReference type="Proteomes" id="UP000199690">
    <property type="component" value="Unassembled WGS sequence"/>
</dbReference>
<evidence type="ECO:0000313" key="2">
    <source>
        <dbReference type="EMBL" id="SEG11510.1"/>
    </source>
</evidence>
<evidence type="ECO:0000313" key="4">
    <source>
        <dbReference type="Proteomes" id="UP000199690"/>
    </source>
</evidence>
<feature type="transmembrane region" description="Helical" evidence="1">
    <location>
        <begin position="38"/>
        <end position="58"/>
    </location>
</feature>
<dbReference type="Proteomes" id="UP000236729">
    <property type="component" value="Unassembled WGS sequence"/>
</dbReference>
<name>A0A1H5XJD4_9PSEU</name>
<keyword evidence="4" id="KW-1185">Reference proteome</keyword>
<dbReference type="EMBL" id="FOME01000011">
    <property type="protein sequence ID" value="SFE42226.1"/>
    <property type="molecule type" value="Genomic_DNA"/>
</dbReference>
<keyword evidence="1" id="KW-0812">Transmembrane</keyword>
<dbReference type="AlphaFoldDB" id="A0A1H5XJD4"/>
<evidence type="ECO:0000313" key="3">
    <source>
        <dbReference type="EMBL" id="SFE42226.1"/>
    </source>
</evidence>
<sequence>MNRKPVIAVVVLVVVVCGFLLVRDPVGAATAVQAAWDLVITAVSTVFTSLTTFFQHLFHSS</sequence>
<accession>A0A1H5XJD4</accession>
<dbReference type="EMBL" id="FNVB01000002">
    <property type="protein sequence ID" value="SEG11510.1"/>
    <property type="molecule type" value="Genomic_DNA"/>
</dbReference>
<evidence type="ECO:0000256" key="1">
    <source>
        <dbReference type="SAM" id="Phobius"/>
    </source>
</evidence>
<keyword evidence="1" id="KW-0472">Membrane</keyword>
<proteinExistence type="predicted"/>
<accession>A0A1I2AE92</accession>
<reference evidence="2" key="1">
    <citation type="submission" date="2016-10" db="EMBL/GenBank/DDBJ databases">
        <authorList>
            <person name="de Groot N.N."/>
        </authorList>
    </citation>
    <scope>NUCLEOTIDE SEQUENCE [LARGE SCALE GENOMIC DNA]</scope>
    <source>
        <strain evidence="2">ATCC 20501</strain>
    </source>
</reference>
<evidence type="ECO:0000313" key="5">
    <source>
        <dbReference type="Proteomes" id="UP000236729"/>
    </source>
</evidence>
<protein>
    <submittedName>
        <fullName evidence="2">Uncharacterized protein</fullName>
    </submittedName>
</protein>
<organism evidence="2 5">
    <name type="scientific">Saccharopolyspora kobensis</name>
    <dbReference type="NCBI Taxonomy" id="146035"/>
    <lineage>
        <taxon>Bacteria</taxon>
        <taxon>Bacillati</taxon>
        <taxon>Actinomycetota</taxon>
        <taxon>Actinomycetes</taxon>
        <taxon>Pseudonocardiales</taxon>
        <taxon>Pseudonocardiaceae</taxon>
        <taxon>Saccharopolyspora</taxon>
    </lineage>
</organism>